<evidence type="ECO:0000256" key="6">
    <source>
        <dbReference type="ARBA" id="ARBA00023329"/>
    </source>
</evidence>
<dbReference type="GO" id="GO:0080155">
    <property type="term" value="P:regulation of double fertilization forming a zygote and endosperm"/>
    <property type="evidence" value="ECO:0007669"/>
    <property type="project" value="UniProtKB-ARBA"/>
</dbReference>
<dbReference type="PANTHER" id="PTHR35293:SF1">
    <property type="entry name" value="EGG CELL-SECRETED PROTEIN 1.5"/>
    <property type="match status" value="1"/>
</dbReference>
<evidence type="ECO:0000259" key="10">
    <source>
        <dbReference type="Pfam" id="PF05617"/>
    </source>
</evidence>
<dbReference type="GeneID" id="110416400"/>
<dbReference type="GO" id="GO:0005576">
    <property type="term" value="C:extracellular region"/>
    <property type="evidence" value="ECO:0007669"/>
    <property type="project" value="UniProtKB-SubCell"/>
</dbReference>
<dbReference type="GO" id="GO:0031410">
    <property type="term" value="C:cytoplasmic vesicle"/>
    <property type="evidence" value="ECO:0007669"/>
    <property type="project" value="UniProtKB-SubCell"/>
</dbReference>
<comment type="similarity">
    <text evidence="8">Belongs to the plant egg cell-secreted peptide family.</text>
</comment>
<evidence type="ECO:0000256" key="1">
    <source>
        <dbReference type="ARBA" id="ARBA00004541"/>
    </source>
</evidence>
<keyword evidence="6" id="KW-0968">Cytoplasmic vesicle</keyword>
<dbReference type="RefSeq" id="XP_021284074.1">
    <property type="nucleotide sequence ID" value="XM_021428399.1"/>
</dbReference>
<evidence type="ECO:0000256" key="9">
    <source>
        <dbReference type="SAM" id="Phobius"/>
    </source>
</evidence>
<keyword evidence="9" id="KW-0812">Transmembrane</keyword>
<dbReference type="GO" id="GO:0009567">
    <property type="term" value="P:double fertilization forming a zygote and endosperm"/>
    <property type="evidence" value="ECO:0007669"/>
    <property type="project" value="InterPro"/>
</dbReference>
<keyword evidence="9" id="KW-1133">Transmembrane helix</keyword>
<evidence type="ECO:0000313" key="12">
    <source>
        <dbReference type="RefSeq" id="XP_021284074.1"/>
    </source>
</evidence>
<evidence type="ECO:0000256" key="5">
    <source>
        <dbReference type="ARBA" id="ARBA00023279"/>
    </source>
</evidence>
<dbReference type="GO" id="GO:2000008">
    <property type="term" value="P:regulation of protein localization to cell surface"/>
    <property type="evidence" value="ECO:0007669"/>
    <property type="project" value="UniProtKB-ARBA"/>
</dbReference>
<feature type="transmembrane region" description="Helical" evidence="9">
    <location>
        <begin position="7"/>
        <end position="26"/>
    </location>
</feature>
<sequence>MRFKSNYIATSFILVLLKLVINLFLWEMAETFKLFSCLTVLLALTMAALSQARPLDTPEPSLVARLKLDEESPSCWESLIQLQACTGEVILFFLNGETYLGDACCHAIHTIGQKCWPNMLETLGYTAEEGDILQGYCDHETAKSPPSPTSSTVKSIKVVNPVKTLLP</sequence>
<evidence type="ECO:0000256" key="7">
    <source>
        <dbReference type="ARBA" id="ARBA00034457"/>
    </source>
</evidence>
<dbReference type="AlphaFoldDB" id="A0A6J1ABM7"/>
<organism evidence="11 12">
    <name type="scientific">Herrania umbratica</name>
    <dbReference type="NCBI Taxonomy" id="108875"/>
    <lineage>
        <taxon>Eukaryota</taxon>
        <taxon>Viridiplantae</taxon>
        <taxon>Streptophyta</taxon>
        <taxon>Embryophyta</taxon>
        <taxon>Tracheophyta</taxon>
        <taxon>Spermatophyta</taxon>
        <taxon>Magnoliopsida</taxon>
        <taxon>eudicotyledons</taxon>
        <taxon>Gunneridae</taxon>
        <taxon>Pentapetalae</taxon>
        <taxon>rosids</taxon>
        <taxon>malvids</taxon>
        <taxon>Malvales</taxon>
        <taxon>Malvaceae</taxon>
        <taxon>Byttnerioideae</taxon>
        <taxon>Herrania</taxon>
    </lineage>
</organism>
<protein>
    <submittedName>
        <fullName evidence="12">Egg cell-secreted protein 1.1</fullName>
    </submittedName>
</protein>
<reference evidence="12" key="1">
    <citation type="submission" date="2025-08" db="UniProtKB">
        <authorList>
            <consortium name="RefSeq"/>
        </authorList>
    </citation>
    <scope>IDENTIFICATION</scope>
    <source>
        <tissue evidence="12">Leaf</tissue>
    </source>
</reference>
<evidence type="ECO:0000256" key="8">
    <source>
        <dbReference type="ARBA" id="ARBA00034484"/>
    </source>
</evidence>
<evidence type="ECO:0000256" key="2">
    <source>
        <dbReference type="ARBA" id="ARBA00004613"/>
    </source>
</evidence>
<evidence type="ECO:0000256" key="4">
    <source>
        <dbReference type="ARBA" id="ARBA00022729"/>
    </source>
</evidence>
<keyword evidence="5" id="KW-0278">Fertilization</keyword>
<keyword evidence="4" id="KW-0732">Signal</keyword>
<proteinExistence type="inferred from homology"/>
<name>A0A6J1ABM7_9ROSI</name>
<dbReference type="PANTHER" id="PTHR35293">
    <property type="entry name" value="EGG CELL-SECRETED PROTEIN 1.5"/>
    <property type="match status" value="1"/>
</dbReference>
<evidence type="ECO:0000313" key="11">
    <source>
        <dbReference type="Proteomes" id="UP000504621"/>
    </source>
</evidence>
<evidence type="ECO:0000256" key="3">
    <source>
        <dbReference type="ARBA" id="ARBA00022525"/>
    </source>
</evidence>
<keyword evidence="9" id="KW-0472">Membrane</keyword>
<dbReference type="OrthoDB" id="776947at2759"/>
<feature type="domain" description="Prolamin-like" evidence="10">
    <location>
        <begin position="75"/>
        <end position="138"/>
    </location>
</feature>
<comment type="function">
    <text evidence="7">Involved in the regulation of gamete interactions during the double fertilization and to prevent multiple-pollen tube attraction; mediates the redistribution of the gamete fusogen HAP2/GCS1 to the cell surface after secretion upon sperm arrival.</text>
</comment>
<dbReference type="Proteomes" id="UP000504621">
    <property type="component" value="Unplaced"/>
</dbReference>
<keyword evidence="11" id="KW-1185">Reference proteome</keyword>
<accession>A0A6J1ABM7</accession>
<dbReference type="InterPro" id="IPR008502">
    <property type="entry name" value="Prolamin-like"/>
</dbReference>
<keyword evidence="3" id="KW-0964">Secreted</keyword>
<gene>
    <name evidence="12" type="primary">LOC110416400</name>
</gene>
<dbReference type="Pfam" id="PF05617">
    <property type="entry name" value="Prolamin_like"/>
    <property type="match status" value="1"/>
</dbReference>
<comment type="subcellular location">
    <subcellularLocation>
        <location evidence="1">Cytoplasmic vesicle</location>
    </subcellularLocation>
    <subcellularLocation>
        <location evidence="2">Secreted</location>
    </subcellularLocation>
</comment>
<dbReference type="InterPro" id="IPR044711">
    <property type="entry name" value="EC11-15"/>
</dbReference>